<evidence type="ECO:0000313" key="2">
    <source>
        <dbReference type="EMBL" id="KAA5250639.1"/>
    </source>
</evidence>
<evidence type="ECO:0000313" key="3">
    <source>
        <dbReference type="Proteomes" id="UP000421791"/>
    </source>
</evidence>
<comment type="caution">
    <text evidence="1">The sequence shown here is derived from an EMBL/GenBank/DDBJ whole genome shotgun (WGS) entry which is preliminary data.</text>
</comment>
<protein>
    <recommendedName>
        <fullName evidence="5">Transposase</fullName>
    </recommendedName>
</protein>
<proteinExistence type="predicted"/>
<reference evidence="3 4" key="1">
    <citation type="journal article" date="2019" name="Nat. Med.">
        <title>A library of human gut bacterial isolates paired with longitudinal multiomics data enables mechanistic microbiome research.</title>
        <authorList>
            <person name="Poyet M."/>
            <person name="Groussin M."/>
            <person name="Gibbons S.M."/>
            <person name="Avila-Pacheco J."/>
            <person name="Jiang X."/>
            <person name="Kearney S.M."/>
            <person name="Perrotta A.R."/>
            <person name="Berdy B."/>
            <person name="Zhao S."/>
            <person name="Lieberman T.D."/>
            <person name="Swanson P.K."/>
            <person name="Smith M."/>
            <person name="Roesemann S."/>
            <person name="Alexander J.E."/>
            <person name="Rich S.A."/>
            <person name="Livny J."/>
            <person name="Vlamakis H."/>
            <person name="Clish C."/>
            <person name="Bullock K."/>
            <person name="Deik A."/>
            <person name="Scott J."/>
            <person name="Pierce K.A."/>
            <person name="Xavier R.J."/>
            <person name="Alm E.J."/>
        </authorList>
    </citation>
    <scope>NUCLEOTIDE SEQUENCE [LARGE SCALE GENOMIC DNA]</scope>
    <source>
        <strain evidence="2 4">BIOML-A2</strain>
        <strain evidence="1 3">BIOML-A6</strain>
    </source>
</reference>
<dbReference type="Proteomes" id="UP000421791">
    <property type="component" value="Unassembled WGS sequence"/>
</dbReference>
<keyword evidence="4" id="KW-1185">Reference proteome</keyword>
<evidence type="ECO:0000313" key="4">
    <source>
        <dbReference type="Proteomes" id="UP000440198"/>
    </source>
</evidence>
<name>A0A7J4YHW3_9BACE</name>
<evidence type="ECO:0008006" key="5">
    <source>
        <dbReference type="Google" id="ProtNLM"/>
    </source>
</evidence>
<accession>A0A7J4YHW3</accession>
<dbReference type="EMBL" id="VWAK01000083">
    <property type="protein sequence ID" value="KAA5225681.1"/>
    <property type="molecule type" value="Genomic_DNA"/>
</dbReference>
<organism evidence="1 3">
    <name type="scientific">Bacteroides finegoldii</name>
    <dbReference type="NCBI Taxonomy" id="338188"/>
    <lineage>
        <taxon>Bacteria</taxon>
        <taxon>Pseudomonadati</taxon>
        <taxon>Bacteroidota</taxon>
        <taxon>Bacteroidia</taxon>
        <taxon>Bacteroidales</taxon>
        <taxon>Bacteroidaceae</taxon>
        <taxon>Bacteroides</taxon>
    </lineage>
</organism>
<dbReference type="AlphaFoldDB" id="A0A7J4YHW3"/>
<sequence>MRFYIKKNKLQINKAYRSAHCDTSIASIFYYIR</sequence>
<dbReference type="Proteomes" id="UP000440198">
    <property type="component" value="Unassembled WGS sequence"/>
</dbReference>
<gene>
    <name evidence="2" type="ORF">F2Z09_22035</name>
    <name evidence="1" type="ORF">F2Z22_22005</name>
</gene>
<dbReference type="EMBL" id="VWAG01000097">
    <property type="protein sequence ID" value="KAA5250639.1"/>
    <property type="molecule type" value="Genomic_DNA"/>
</dbReference>
<evidence type="ECO:0000313" key="1">
    <source>
        <dbReference type="EMBL" id="KAA5225681.1"/>
    </source>
</evidence>